<reference evidence="6 7" key="1">
    <citation type="journal article" date="2009" name="Stand. Genomic Sci.">
        <title>Complete genome sequence of Desulfotomaculum acetoxidans type strain (5575).</title>
        <authorList>
            <person name="Spring S."/>
            <person name="Lapidus A."/>
            <person name="Schroder M."/>
            <person name="Gleim D."/>
            <person name="Sims D."/>
            <person name="Meincke L."/>
            <person name="Glavina Del Rio T."/>
            <person name="Tice H."/>
            <person name="Copeland A."/>
            <person name="Cheng J.F."/>
            <person name="Lucas S."/>
            <person name="Chen F."/>
            <person name="Nolan M."/>
            <person name="Bruce D."/>
            <person name="Goodwin L."/>
            <person name="Pitluck S."/>
            <person name="Ivanova N."/>
            <person name="Mavromatis K."/>
            <person name="Mikhailova N."/>
            <person name="Pati A."/>
            <person name="Chen A."/>
            <person name="Palaniappan K."/>
            <person name="Land M."/>
            <person name="Hauser L."/>
            <person name="Chang Y.J."/>
            <person name="Jeffries C.D."/>
            <person name="Chain P."/>
            <person name="Saunders E."/>
            <person name="Brettin T."/>
            <person name="Detter J.C."/>
            <person name="Goker M."/>
            <person name="Bristow J."/>
            <person name="Eisen J.A."/>
            <person name="Markowitz V."/>
            <person name="Hugenholtz P."/>
            <person name="Kyrpides N.C."/>
            <person name="Klenk H.P."/>
            <person name="Han C."/>
        </authorList>
    </citation>
    <scope>NUCLEOTIDE SEQUENCE [LARGE SCALE GENOMIC DNA]</scope>
    <source>
        <strain evidence="7">ATCC 49208 / DSM 771 / VKM B-1644</strain>
    </source>
</reference>
<dbReference type="GO" id="GO:0047244">
    <property type="term" value="F:N-acetylglucosaminyldiphosphoundecaprenol N-acetyl-beta-D-mannosaminyltransferase activity"/>
    <property type="evidence" value="ECO:0007669"/>
    <property type="project" value="UniProtKB-UniRule"/>
</dbReference>
<dbReference type="NCBIfam" id="TIGR00696">
    <property type="entry name" value="wecG_tagA_cpsF"/>
    <property type="match status" value="1"/>
</dbReference>
<dbReference type="EMBL" id="CP001720">
    <property type="protein sequence ID" value="ACV64793.1"/>
    <property type="molecule type" value="Genomic_DNA"/>
</dbReference>
<proteinExistence type="inferred from homology"/>
<dbReference type="AlphaFoldDB" id="C8VYS2"/>
<dbReference type="HAMAP" id="MF_02070">
    <property type="entry name" value="TagA_TarA"/>
    <property type="match status" value="1"/>
</dbReference>
<sequence>MKVNLLGAAIDALDMQQTVERTAEFIKSSKPHFIITLNPEFLYQAQFQHRLLDLIGGADLVTPDGVGIVWACRVAGCPVPERVTGIDLLLYLTERAAREGWRIFLLGSAPGVAAEAADKLVEKYPGLQIAGTCHGYFKPEEEKDLLNRIKESKPDLLFVALGAPRQELWIDAHLKDLKVPAAMGIGGSLDVIAGRVPRAPLWLQRLKLEWLGRLIREPSRWRRMLVLPKFALLVIRRHKLKQ</sequence>
<organism evidence="6 7">
    <name type="scientific">Desulfofarcimen acetoxidans (strain ATCC 49208 / DSM 771 / KCTC 5769 / VKM B-1644 / 5575)</name>
    <name type="common">Desulfotomaculum acetoxidans</name>
    <dbReference type="NCBI Taxonomy" id="485916"/>
    <lineage>
        <taxon>Bacteria</taxon>
        <taxon>Bacillati</taxon>
        <taxon>Bacillota</taxon>
        <taxon>Clostridia</taxon>
        <taxon>Eubacteriales</taxon>
        <taxon>Peptococcaceae</taxon>
        <taxon>Desulfofarcimen</taxon>
    </lineage>
</organism>
<dbReference type="InterPro" id="IPR004629">
    <property type="entry name" value="WecG_TagA_CpsF"/>
</dbReference>
<dbReference type="PANTHER" id="PTHR34136">
    <property type="match status" value="1"/>
</dbReference>
<evidence type="ECO:0000256" key="1">
    <source>
        <dbReference type="ARBA" id="ARBA00022676"/>
    </source>
</evidence>
<evidence type="ECO:0000313" key="6">
    <source>
        <dbReference type="EMBL" id="ACV64793.1"/>
    </source>
</evidence>
<name>C8VYS2_DESAS</name>
<evidence type="ECO:0000256" key="2">
    <source>
        <dbReference type="ARBA" id="ARBA00022679"/>
    </source>
</evidence>
<dbReference type="Proteomes" id="UP000002217">
    <property type="component" value="Chromosome"/>
</dbReference>
<dbReference type="UniPathway" id="UPA00632"/>
<dbReference type="EC" id="2.4.1.187" evidence="5"/>
<accession>C8VYS2</accession>
<keyword evidence="3 5" id="KW-0777">Teichoic acid biosynthesis</keyword>
<dbReference type="STRING" id="485916.Dtox_4123"/>
<dbReference type="CAZy" id="GT26">
    <property type="family name" value="Glycosyltransferase Family 26"/>
</dbReference>
<protein>
    <recommendedName>
        <fullName evidence="5">N-acetylglucosaminyldiphosphoundecaprenol N-acetyl-beta-D-mannosaminyltransferase</fullName>
        <ecNumber evidence="5">2.4.1.187</ecNumber>
    </recommendedName>
    <alternativeName>
        <fullName evidence="5">N-acetylmannosaminyltransferase</fullName>
    </alternativeName>
    <alternativeName>
        <fullName evidence="5">UDP-N-acetylmannosamine transferase</fullName>
    </alternativeName>
    <alternativeName>
        <fullName evidence="5">UDP-N-acetylmannosamine:N-acetylglucosaminyl pyrophosphorylundecaprenol N-acetylmannosaminyltransferase</fullName>
    </alternativeName>
</protein>
<keyword evidence="1 5" id="KW-0328">Glycosyltransferase</keyword>
<dbReference type="GO" id="GO:0019350">
    <property type="term" value="P:teichoic acid biosynthetic process"/>
    <property type="evidence" value="ECO:0007669"/>
    <property type="project" value="UniProtKB-UniRule"/>
</dbReference>
<comment type="similarity">
    <text evidence="5">Belongs to the glycosyltransferase 26 family. TagA/TarA subfamily.</text>
</comment>
<dbReference type="CDD" id="cd06533">
    <property type="entry name" value="Glyco_transf_WecG_TagA"/>
    <property type="match status" value="1"/>
</dbReference>
<dbReference type="PANTHER" id="PTHR34136:SF1">
    <property type="entry name" value="UDP-N-ACETYL-D-MANNOSAMINURONIC ACID TRANSFERASE"/>
    <property type="match status" value="1"/>
</dbReference>
<dbReference type="KEGG" id="dae:Dtox_4123"/>
<dbReference type="RefSeq" id="WP_015759463.1">
    <property type="nucleotide sequence ID" value="NC_013216.1"/>
</dbReference>
<keyword evidence="4 5" id="KW-0961">Cell wall biogenesis/degradation</keyword>
<comment type="pathway">
    <text evidence="5">Cell wall biogenesis; teichoic acid biosynthesis.</text>
</comment>
<evidence type="ECO:0000256" key="5">
    <source>
        <dbReference type="HAMAP-Rule" id="MF_02070"/>
    </source>
</evidence>
<keyword evidence="7" id="KW-1185">Reference proteome</keyword>
<dbReference type="GO" id="GO:0071555">
    <property type="term" value="P:cell wall organization"/>
    <property type="evidence" value="ECO:0007669"/>
    <property type="project" value="UniProtKB-KW"/>
</dbReference>
<evidence type="ECO:0000313" key="7">
    <source>
        <dbReference type="Proteomes" id="UP000002217"/>
    </source>
</evidence>
<comment type="catalytic activity">
    <reaction evidence="5">
        <text>UDP-N-acetyl-alpha-D-mannosamine + N-acetyl-alpha-D-glucosaminyl-di-trans,octa-cis-undecaprenyl diphosphate = N-acetyl-beta-D-mannosaminyl-(1-&gt;4)-N-acetyl-alpha-D-glucosaminyl di-trans,octa-cis-undecaprenyl diphosphate + UDP + H(+)</text>
        <dbReference type="Rhea" id="RHEA:16053"/>
        <dbReference type="ChEBI" id="CHEBI:15378"/>
        <dbReference type="ChEBI" id="CHEBI:58223"/>
        <dbReference type="ChEBI" id="CHEBI:62959"/>
        <dbReference type="ChEBI" id="CHEBI:68623"/>
        <dbReference type="ChEBI" id="CHEBI:132210"/>
        <dbReference type="EC" id="2.4.1.187"/>
    </reaction>
</comment>
<evidence type="ECO:0000256" key="3">
    <source>
        <dbReference type="ARBA" id="ARBA00022944"/>
    </source>
</evidence>
<dbReference type="OrthoDB" id="9771846at2"/>
<keyword evidence="2 5" id="KW-0808">Transferase</keyword>
<dbReference type="eggNOG" id="COG1922">
    <property type="taxonomic scope" value="Bacteria"/>
</dbReference>
<evidence type="ECO:0000256" key="4">
    <source>
        <dbReference type="ARBA" id="ARBA00023316"/>
    </source>
</evidence>
<dbReference type="Pfam" id="PF03808">
    <property type="entry name" value="Glyco_tran_WecG"/>
    <property type="match status" value="1"/>
</dbReference>
<dbReference type="HOGENOM" id="CLU_063203_3_1_9"/>
<gene>
    <name evidence="6" type="ordered locus">Dtox_4123</name>
</gene>
<dbReference type="InterPro" id="IPR034714">
    <property type="entry name" value="TagA_TarA"/>
</dbReference>
<comment type="function">
    <text evidence="5">Catalyzes the conversion of GlcNAc-PP-undecaprenol into ManNAc-GlcNAc-PP-undecaprenol, the first committed lipid intermediate in the de novo synthesis of teichoic acid.</text>
</comment>